<keyword evidence="4" id="KW-1185">Reference proteome</keyword>
<keyword evidence="2" id="KW-0812">Transmembrane</keyword>
<dbReference type="InterPro" id="IPR011047">
    <property type="entry name" value="Quinoprotein_ADH-like_sf"/>
</dbReference>
<sequence>MKKRWFIYLASVIIITAMTIFFTTSKPTVVNQVDTEIQPVTKEKLQEIFREALKEEKRNQRFSIFGRDTAKQEMSVTNESSAADQATEGGSDHSETNTQVQGVDEADIVKTNGKHIFQIIDGKLNVIKAAPAKEMSLLKSISFSHSFSPSQLFLYEDQLVVIGYTFRDSTPHVNPNQRKMIYPPRHFEATTAIVYDINDPSNPEEIRRVEVEGNHVTSRRIDNYVYLVSNHYPNYWIMEDMRDDEVELRPRFSDTAHKDESTLIPYEDIQYIPGSKESNFTLIAAFDLNEPKKEASITSYIGSGNQMYMSKENIYIAVSSYYAVPFMEGGTDNSPNTSLYKFSVEKDKVEFHSSTEVPGTILNQFSMDEYNGTFRVATTKGDTWNTNKPSANNLYIYDENLKQIGSLSDLARGERIYSARFMGERIYIVTFKQVDPLFVIDASDPKNPKVLGELKIPGFSNYLHPYDDNHLIGFGYDTKVVADKTSTGEPRVYTDGIKISLFDIRDVNHPKEKFTEIIGGRGTYSPLNYDHKALLFNKEKGIFAFPITVFQNIEGKQYEQSFEFQGAYVYDINLEGIELKAKLSHDVPGPYETWEGEIQRVLTIGDNLYAISPTKISAYNVKNYEQISSSSLD</sequence>
<dbReference type="Proteomes" id="UP001597227">
    <property type="component" value="Unassembled WGS sequence"/>
</dbReference>
<gene>
    <name evidence="3" type="ORF">ACFSFW_09190</name>
</gene>
<keyword evidence="2" id="KW-1133">Transmembrane helix</keyword>
<evidence type="ECO:0000256" key="1">
    <source>
        <dbReference type="SAM" id="MobiDB-lite"/>
    </source>
</evidence>
<comment type="caution">
    <text evidence="3">The sequence shown here is derived from an EMBL/GenBank/DDBJ whole genome shotgun (WGS) entry which is preliminary data.</text>
</comment>
<keyword evidence="2" id="KW-0472">Membrane</keyword>
<dbReference type="InterPro" id="IPR014441">
    <property type="entry name" value="UCP006425_b-propeller"/>
</dbReference>
<feature type="compositionally biased region" description="Polar residues" evidence="1">
    <location>
        <begin position="72"/>
        <end position="84"/>
    </location>
</feature>
<dbReference type="SUPFAM" id="SSF50998">
    <property type="entry name" value="Quinoprotein alcohol dehydrogenase-like"/>
    <property type="match status" value="1"/>
</dbReference>
<feature type="region of interest" description="Disordered" evidence="1">
    <location>
        <begin position="70"/>
        <end position="105"/>
    </location>
</feature>
<dbReference type="PIRSF" id="PIRSF006425">
    <property type="entry name" value="UCP006425_WD40"/>
    <property type="match status" value="1"/>
</dbReference>
<dbReference type="Pfam" id="PF09826">
    <property type="entry name" value="Beta_propel"/>
    <property type="match status" value="1"/>
</dbReference>
<feature type="transmembrane region" description="Helical" evidence="2">
    <location>
        <begin position="5"/>
        <end position="23"/>
    </location>
</feature>
<evidence type="ECO:0000313" key="4">
    <source>
        <dbReference type="Proteomes" id="UP001597227"/>
    </source>
</evidence>
<name>A0ABW4MMX6_9BACI</name>
<accession>A0ABW4MMX6</accession>
<reference evidence="4" key="1">
    <citation type="journal article" date="2019" name="Int. J. Syst. Evol. Microbiol.">
        <title>The Global Catalogue of Microorganisms (GCM) 10K type strain sequencing project: providing services to taxonomists for standard genome sequencing and annotation.</title>
        <authorList>
            <consortium name="The Broad Institute Genomics Platform"/>
            <consortium name="The Broad Institute Genome Sequencing Center for Infectious Disease"/>
            <person name="Wu L."/>
            <person name="Ma J."/>
        </authorList>
    </citation>
    <scope>NUCLEOTIDE SEQUENCE [LARGE SCALE GENOMIC DNA]</scope>
    <source>
        <strain evidence="4">CCUG 15531</strain>
    </source>
</reference>
<organism evidence="3 4">
    <name type="scientific">Fredinandcohnia salidurans</name>
    <dbReference type="NCBI Taxonomy" id="2595041"/>
    <lineage>
        <taxon>Bacteria</taxon>
        <taxon>Bacillati</taxon>
        <taxon>Bacillota</taxon>
        <taxon>Bacilli</taxon>
        <taxon>Bacillales</taxon>
        <taxon>Bacillaceae</taxon>
        <taxon>Fredinandcohnia</taxon>
    </lineage>
</organism>
<evidence type="ECO:0000256" key="2">
    <source>
        <dbReference type="SAM" id="Phobius"/>
    </source>
</evidence>
<proteinExistence type="predicted"/>
<protein>
    <submittedName>
        <fullName evidence="3">Beta-propeller domain-containing protein</fullName>
    </submittedName>
</protein>
<dbReference type="EMBL" id="JBHUEK010000010">
    <property type="protein sequence ID" value="MFD1778841.1"/>
    <property type="molecule type" value="Genomic_DNA"/>
</dbReference>
<evidence type="ECO:0000313" key="3">
    <source>
        <dbReference type="EMBL" id="MFD1778841.1"/>
    </source>
</evidence>
<dbReference type="RefSeq" id="WP_388037402.1">
    <property type="nucleotide sequence ID" value="NZ_JBHUEK010000010.1"/>
</dbReference>
<dbReference type="InterPro" id="IPR019198">
    <property type="entry name" value="Beta_propeller_containing"/>
</dbReference>